<dbReference type="EMBL" id="JACHJK010000031">
    <property type="protein sequence ID" value="MBB5932724.1"/>
    <property type="molecule type" value="Genomic_DNA"/>
</dbReference>
<dbReference type="Proteomes" id="UP000585836">
    <property type="component" value="Unassembled WGS sequence"/>
</dbReference>
<sequence length="171" mass="18067">MAYYAPPRPAVSWPHQVGVLARQAECFQDRATATLLEQTADSGGTVVPGQVLAGLGGVGKTQLAAHHARTLWQTGQLGLLVWITAATRDAVVTGYAQAAVEVLGAGPTDPEPAARAFLAWLEPKAMEPEHGTARRWLIVLDDLADLRGLWPPPAWSPHAVATPVSPDTAVD</sequence>
<dbReference type="InterPro" id="IPR027417">
    <property type="entry name" value="P-loop_NTPase"/>
</dbReference>
<dbReference type="Gene3D" id="3.40.50.300">
    <property type="entry name" value="P-loop containing nucleotide triphosphate hydrolases"/>
    <property type="match status" value="1"/>
</dbReference>
<accession>A0A7W9Q3L9</accession>
<evidence type="ECO:0000313" key="1">
    <source>
        <dbReference type="EMBL" id="MBB5932724.1"/>
    </source>
</evidence>
<gene>
    <name evidence="1" type="ORF">FHS34_008244</name>
</gene>
<proteinExistence type="predicted"/>
<dbReference type="RefSeq" id="WP_184975559.1">
    <property type="nucleotide sequence ID" value="NZ_BAAAWF010000079.1"/>
</dbReference>
<reference evidence="1 2" key="1">
    <citation type="submission" date="2020-08" db="EMBL/GenBank/DDBJ databases">
        <title>Genomic Encyclopedia of Type Strains, Phase III (KMG-III): the genomes of soil and plant-associated and newly described type strains.</title>
        <authorList>
            <person name="Whitman W."/>
        </authorList>
    </citation>
    <scope>NUCLEOTIDE SEQUENCE [LARGE SCALE GENOMIC DNA]</scope>
    <source>
        <strain evidence="1 2">CECT 3313</strain>
    </source>
</reference>
<protein>
    <submittedName>
        <fullName evidence="1">Uncharacterized protein</fullName>
    </submittedName>
</protein>
<dbReference type="AlphaFoldDB" id="A0A7W9Q3L9"/>
<name>A0A7W9Q3L9_9ACTN</name>
<comment type="caution">
    <text evidence="1">The sequence shown here is derived from an EMBL/GenBank/DDBJ whole genome shotgun (WGS) entry which is preliminary data.</text>
</comment>
<dbReference type="SUPFAM" id="SSF52540">
    <property type="entry name" value="P-loop containing nucleoside triphosphate hydrolases"/>
    <property type="match status" value="1"/>
</dbReference>
<organism evidence="1 2">
    <name type="scientific">Streptomyces echinatus</name>
    <dbReference type="NCBI Taxonomy" id="67293"/>
    <lineage>
        <taxon>Bacteria</taxon>
        <taxon>Bacillati</taxon>
        <taxon>Actinomycetota</taxon>
        <taxon>Actinomycetes</taxon>
        <taxon>Kitasatosporales</taxon>
        <taxon>Streptomycetaceae</taxon>
        <taxon>Streptomyces</taxon>
    </lineage>
</organism>
<evidence type="ECO:0000313" key="2">
    <source>
        <dbReference type="Proteomes" id="UP000585836"/>
    </source>
</evidence>
<keyword evidence="2" id="KW-1185">Reference proteome</keyword>